<sequence length="61" mass="7165">MNLTPQQRKERDAQRQQEASQAMKEHRANEKAFYDNFQRLKAERQAREAAESRSQAQSASK</sequence>
<feature type="region of interest" description="Disordered" evidence="1">
    <location>
        <begin position="1"/>
        <end position="61"/>
    </location>
</feature>
<dbReference type="EMBL" id="VITY01000009">
    <property type="protein sequence ID" value="TWB94778.1"/>
    <property type="molecule type" value="Genomic_DNA"/>
</dbReference>
<evidence type="ECO:0000313" key="2">
    <source>
        <dbReference type="EMBL" id="TWB94778.1"/>
    </source>
</evidence>
<dbReference type="AlphaFoldDB" id="A0A560LGQ0"/>
<dbReference type="RefSeq" id="WP_146989086.1">
    <property type="nucleotide sequence ID" value="NZ_VITY01000009.1"/>
</dbReference>
<dbReference type="OrthoDB" id="8255556at2"/>
<evidence type="ECO:0000313" key="3">
    <source>
        <dbReference type="Proteomes" id="UP000321304"/>
    </source>
</evidence>
<comment type="caution">
    <text evidence="2">The sequence shown here is derived from an EMBL/GenBank/DDBJ whole genome shotgun (WGS) entry which is preliminary data.</text>
</comment>
<keyword evidence="3" id="KW-1185">Reference proteome</keyword>
<feature type="compositionally biased region" description="Basic and acidic residues" evidence="1">
    <location>
        <begin position="23"/>
        <end position="51"/>
    </location>
</feature>
<name>A0A560LGQ0_9BRAD</name>
<proteinExistence type="predicted"/>
<feature type="compositionally biased region" description="Low complexity" evidence="1">
    <location>
        <begin position="52"/>
        <end position="61"/>
    </location>
</feature>
<evidence type="ECO:0000256" key="1">
    <source>
        <dbReference type="SAM" id="MobiDB-lite"/>
    </source>
</evidence>
<organism evidence="2 3">
    <name type="scientific">Bradyrhizobium macuxiense</name>
    <dbReference type="NCBI Taxonomy" id="1755647"/>
    <lineage>
        <taxon>Bacteria</taxon>
        <taxon>Pseudomonadati</taxon>
        <taxon>Pseudomonadota</taxon>
        <taxon>Alphaproteobacteria</taxon>
        <taxon>Hyphomicrobiales</taxon>
        <taxon>Nitrobacteraceae</taxon>
        <taxon>Bradyrhizobium</taxon>
    </lineage>
</organism>
<reference evidence="2 3" key="1">
    <citation type="submission" date="2019-06" db="EMBL/GenBank/DDBJ databases">
        <title>Genomic Encyclopedia of Type Strains, Phase IV (KMG-V): Genome sequencing to study the core and pangenomes of soil and plant-associated prokaryotes.</title>
        <authorList>
            <person name="Whitman W."/>
        </authorList>
    </citation>
    <scope>NUCLEOTIDE SEQUENCE [LARGE SCALE GENOMIC DNA]</scope>
    <source>
        <strain evidence="2 3">BR 10355</strain>
    </source>
</reference>
<accession>A0A560LGQ0</accession>
<gene>
    <name evidence="2" type="ORF">FBZ93_109218</name>
</gene>
<protein>
    <submittedName>
        <fullName evidence="2">Uncharacterized protein</fullName>
    </submittedName>
</protein>
<dbReference type="Proteomes" id="UP000321304">
    <property type="component" value="Unassembled WGS sequence"/>
</dbReference>